<dbReference type="STRING" id="1555112.LIP_2628"/>
<evidence type="ECO:0000256" key="6">
    <source>
        <dbReference type="ARBA" id="ARBA00023110"/>
    </source>
</evidence>
<dbReference type="Gene3D" id="1.10.4030.10">
    <property type="entry name" value="Porin chaperone SurA, peptide-binding domain"/>
    <property type="match status" value="1"/>
</dbReference>
<reference evidence="14" key="2">
    <citation type="journal article" date="2016" name="Int. J. Syst. Evol. Microbiol.">
        <title>Complete genome sequence and cell structure of Limnochorda pilosa, a Gram-negative spore-former within the phylum Firmicutes.</title>
        <authorList>
            <person name="Watanabe M."/>
            <person name="Kojima H."/>
            <person name="Fukui M."/>
        </authorList>
    </citation>
    <scope>NUCLEOTIDE SEQUENCE [LARGE SCALE GENOMIC DNA]</scope>
    <source>
        <strain evidence="14">HC45</strain>
    </source>
</reference>
<dbReference type="EMBL" id="AP014924">
    <property type="protein sequence ID" value="BAS28458.1"/>
    <property type="molecule type" value="Genomic_DNA"/>
</dbReference>
<evidence type="ECO:0000256" key="9">
    <source>
        <dbReference type="PROSITE-ProRule" id="PRU00339"/>
    </source>
</evidence>
<dbReference type="Pfam" id="PF13145">
    <property type="entry name" value="Rotamase_2"/>
    <property type="match status" value="1"/>
</dbReference>
<dbReference type="KEGG" id="lpil:LIP_2628"/>
<dbReference type="SMART" id="SM00028">
    <property type="entry name" value="TPR"/>
    <property type="match status" value="3"/>
</dbReference>
<evidence type="ECO:0000256" key="11">
    <source>
        <dbReference type="SAM" id="Phobius"/>
    </source>
</evidence>
<evidence type="ECO:0000256" key="8">
    <source>
        <dbReference type="PROSITE-ProRule" id="PRU00278"/>
    </source>
</evidence>
<evidence type="ECO:0000259" key="12">
    <source>
        <dbReference type="PROSITE" id="PS50198"/>
    </source>
</evidence>
<keyword evidence="14" id="KW-1185">Reference proteome</keyword>
<dbReference type="Gene3D" id="3.10.50.40">
    <property type="match status" value="1"/>
</dbReference>
<sequence>MLFQSLRRSTKWIIVVVVVAFGGTLLYVGGMDLFAGSRSATVEASVAEVNGQPVRPEQLNSQVARRIELLQAQGARVTGLTRESVRYEALQDLIDQSLLQQAAAEMKVSVDPAEVAQGIDSIRAQFPSADDYRAALRQAGLNESQLRNQIQESLRLQNVQEQVSAGVEVTDQEVAQAYEAVHLKQLTVSVQGDDEQAWKAAETKAASLRDRLAKGTSFEDAAKGDEQVAQSDLGFVRRSSSLPQAILDAAFSLKKGELSQPIKTSNGYRVLQAVEWKRAEGEEFAKEKDSIRQDLVGQKQQEAYQKWLEGRRAQAEIAILDPALRGYDLLVAGKLDEAQGALRQAIAAEPENAYLHAVLAQVLAQQEKLDEAVAEARHAVGTFDLDPELHLLLGNLLRQAEQPDEAVAQYQKASELDPYDLQLHLTLYGIYLDMDRKDEAEAERARLQEIQKLLEERQQKQEELQKQLEQQGGAGAAPEAGSQGTAPDATPPEDQGAATQGE</sequence>
<dbReference type="InterPro" id="IPR019734">
    <property type="entry name" value="TPR_rpt"/>
</dbReference>
<evidence type="ECO:0000256" key="4">
    <source>
        <dbReference type="ARBA" id="ARBA00022737"/>
    </source>
</evidence>
<keyword evidence="11" id="KW-0472">Membrane</keyword>
<evidence type="ECO:0000256" key="5">
    <source>
        <dbReference type="ARBA" id="ARBA00022803"/>
    </source>
</evidence>
<evidence type="ECO:0000256" key="10">
    <source>
        <dbReference type="SAM" id="MobiDB-lite"/>
    </source>
</evidence>
<dbReference type="InterPro" id="IPR011990">
    <property type="entry name" value="TPR-like_helical_dom_sf"/>
</dbReference>
<keyword evidence="7 8" id="KW-0413">Isomerase</keyword>
<feature type="transmembrane region" description="Helical" evidence="11">
    <location>
        <begin position="12"/>
        <end position="30"/>
    </location>
</feature>
<dbReference type="GO" id="GO:0003755">
    <property type="term" value="F:peptidyl-prolyl cis-trans isomerase activity"/>
    <property type="evidence" value="ECO:0007669"/>
    <property type="project" value="UniProtKB-KW"/>
</dbReference>
<keyword evidence="5 9" id="KW-0802">TPR repeat</keyword>
<dbReference type="Pfam" id="PF07719">
    <property type="entry name" value="TPR_2"/>
    <property type="match status" value="1"/>
</dbReference>
<dbReference type="Pfam" id="PF13432">
    <property type="entry name" value="TPR_16"/>
    <property type="match status" value="1"/>
</dbReference>
<dbReference type="OrthoDB" id="14196at2"/>
<dbReference type="InterPro" id="IPR046357">
    <property type="entry name" value="PPIase_dom_sf"/>
</dbReference>
<evidence type="ECO:0000256" key="2">
    <source>
        <dbReference type="ARBA" id="ARBA00013194"/>
    </source>
</evidence>
<gene>
    <name evidence="13" type="ORF">LIP_2628</name>
</gene>
<keyword evidence="3" id="KW-0732">Signal</keyword>
<dbReference type="PANTHER" id="PTHR47245">
    <property type="entry name" value="PEPTIDYLPROLYL ISOMERASE"/>
    <property type="match status" value="1"/>
</dbReference>
<feature type="domain" description="PpiC" evidence="12">
    <location>
        <begin position="178"/>
        <end position="275"/>
    </location>
</feature>
<dbReference type="InterPro" id="IPR050245">
    <property type="entry name" value="PrsA_foldase"/>
</dbReference>
<dbReference type="SUPFAM" id="SSF54534">
    <property type="entry name" value="FKBP-like"/>
    <property type="match status" value="1"/>
</dbReference>
<dbReference type="PANTHER" id="PTHR47245:SF1">
    <property type="entry name" value="FOLDASE PROTEIN PRSA"/>
    <property type="match status" value="1"/>
</dbReference>
<dbReference type="SUPFAM" id="SSF48452">
    <property type="entry name" value="TPR-like"/>
    <property type="match status" value="1"/>
</dbReference>
<evidence type="ECO:0000313" key="14">
    <source>
        <dbReference type="Proteomes" id="UP000065807"/>
    </source>
</evidence>
<dbReference type="PATRIC" id="fig|1555112.3.peg.2668"/>
<dbReference type="PROSITE" id="PS50198">
    <property type="entry name" value="PPIC_PPIASE_2"/>
    <property type="match status" value="1"/>
</dbReference>
<reference evidence="14" key="1">
    <citation type="submission" date="2015-07" db="EMBL/GenBank/DDBJ databases">
        <title>Complete genome sequence and phylogenetic analysis of Limnochorda pilosa.</title>
        <authorList>
            <person name="Watanabe M."/>
            <person name="Kojima H."/>
            <person name="Fukui M."/>
        </authorList>
    </citation>
    <scope>NUCLEOTIDE SEQUENCE [LARGE SCALE GENOMIC DNA]</scope>
    <source>
        <strain evidence="14">HC45</strain>
    </source>
</reference>
<keyword evidence="11" id="KW-0812">Transmembrane</keyword>
<dbReference type="Pfam" id="PF13624">
    <property type="entry name" value="SurA_N_3"/>
    <property type="match status" value="1"/>
</dbReference>
<evidence type="ECO:0000256" key="3">
    <source>
        <dbReference type="ARBA" id="ARBA00022729"/>
    </source>
</evidence>
<dbReference type="SUPFAM" id="SSF109998">
    <property type="entry name" value="Triger factor/SurA peptide-binding domain-like"/>
    <property type="match status" value="1"/>
</dbReference>
<dbReference type="InterPro" id="IPR000297">
    <property type="entry name" value="PPIase_PpiC"/>
</dbReference>
<feature type="repeat" description="TPR" evidence="9">
    <location>
        <begin position="387"/>
        <end position="420"/>
    </location>
</feature>
<evidence type="ECO:0000256" key="7">
    <source>
        <dbReference type="ARBA" id="ARBA00023235"/>
    </source>
</evidence>
<evidence type="ECO:0000256" key="1">
    <source>
        <dbReference type="ARBA" id="ARBA00000971"/>
    </source>
</evidence>
<dbReference type="RefSeq" id="WP_068138833.1">
    <property type="nucleotide sequence ID" value="NZ_AP014924.1"/>
</dbReference>
<dbReference type="Gene3D" id="1.25.40.10">
    <property type="entry name" value="Tetratricopeptide repeat domain"/>
    <property type="match status" value="2"/>
</dbReference>
<proteinExistence type="predicted"/>
<feature type="region of interest" description="Disordered" evidence="10">
    <location>
        <begin position="458"/>
        <end position="502"/>
    </location>
</feature>
<dbReference type="InterPro" id="IPR027304">
    <property type="entry name" value="Trigger_fact/SurA_dom_sf"/>
</dbReference>
<protein>
    <recommendedName>
        <fullName evidence="2">peptidylprolyl isomerase</fullName>
        <ecNumber evidence="2">5.2.1.8</ecNumber>
    </recommendedName>
</protein>
<accession>A0A0K2SMV0</accession>
<dbReference type="PROSITE" id="PS50005">
    <property type="entry name" value="TPR"/>
    <property type="match status" value="1"/>
</dbReference>
<evidence type="ECO:0000313" key="13">
    <source>
        <dbReference type="EMBL" id="BAS28458.1"/>
    </source>
</evidence>
<keyword evidence="6 8" id="KW-0697">Rotamase</keyword>
<comment type="catalytic activity">
    <reaction evidence="1">
        <text>[protein]-peptidylproline (omega=180) = [protein]-peptidylproline (omega=0)</text>
        <dbReference type="Rhea" id="RHEA:16237"/>
        <dbReference type="Rhea" id="RHEA-COMP:10747"/>
        <dbReference type="Rhea" id="RHEA-COMP:10748"/>
        <dbReference type="ChEBI" id="CHEBI:83833"/>
        <dbReference type="ChEBI" id="CHEBI:83834"/>
        <dbReference type="EC" id="5.2.1.8"/>
    </reaction>
</comment>
<dbReference type="Proteomes" id="UP000065807">
    <property type="component" value="Chromosome"/>
</dbReference>
<dbReference type="EC" id="5.2.1.8" evidence="2"/>
<name>A0A0K2SMV0_LIMPI</name>
<organism evidence="13 14">
    <name type="scientific">Limnochorda pilosa</name>
    <dbReference type="NCBI Taxonomy" id="1555112"/>
    <lineage>
        <taxon>Bacteria</taxon>
        <taxon>Bacillati</taxon>
        <taxon>Bacillota</taxon>
        <taxon>Limnochordia</taxon>
        <taxon>Limnochordales</taxon>
        <taxon>Limnochordaceae</taxon>
        <taxon>Limnochorda</taxon>
    </lineage>
</organism>
<dbReference type="AlphaFoldDB" id="A0A0K2SMV0"/>
<keyword evidence="11" id="KW-1133">Transmembrane helix</keyword>
<keyword evidence="4" id="KW-0677">Repeat</keyword>
<dbReference type="InterPro" id="IPR013105">
    <property type="entry name" value="TPR_2"/>
</dbReference>